<dbReference type="EMBL" id="MU860004">
    <property type="protein sequence ID" value="KAK4242747.1"/>
    <property type="molecule type" value="Genomic_DNA"/>
</dbReference>
<dbReference type="AlphaFoldDB" id="A0AAN7HEZ9"/>
<sequence length="190" mass="20827">MAVALLPYAPHHYDSLPPVLEAGRNAEPSGTIAALSSIIGNLFVKHDMHRDFGIILLHNHFELDKAEILVQFGNAAVPWHTGNNSADLQNVLPSAWRFVDGGLAPYEFVYASTYNTLPIPVLTLEQHGDFLAELHAVLSERGLIDVLGLCLLDGPSGEPVVFKKHKVSHKLRTDAAGEKYHADIHLTTKQ</sequence>
<dbReference type="Proteomes" id="UP001303760">
    <property type="component" value="Unassembled WGS sequence"/>
</dbReference>
<name>A0AAN7HEZ9_9PEZI</name>
<evidence type="ECO:0000313" key="1">
    <source>
        <dbReference type="EMBL" id="KAK4242747.1"/>
    </source>
</evidence>
<reference evidence="1" key="1">
    <citation type="journal article" date="2023" name="Mol. Phylogenet. Evol.">
        <title>Genome-scale phylogeny and comparative genomics of the fungal order Sordariales.</title>
        <authorList>
            <person name="Hensen N."/>
            <person name="Bonometti L."/>
            <person name="Westerberg I."/>
            <person name="Brannstrom I.O."/>
            <person name="Guillou S."/>
            <person name="Cros-Aarteil S."/>
            <person name="Calhoun S."/>
            <person name="Haridas S."/>
            <person name="Kuo A."/>
            <person name="Mondo S."/>
            <person name="Pangilinan J."/>
            <person name="Riley R."/>
            <person name="LaButti K."/>
            <person name="Andreopoulos B."/>
            <person name="Lipzen A."/>
            <person name="Chen C."/>
            <person name="Yan M."/>
            <person name="Daum C."/>
            <person name="Ng V."/>
            <person name="Clum A."/>
            <person name="Steindorff A."/>
            <person name="Ohm R.A."/>
            <person name="Martin F."/>
            <person name="Silar P."/>
            <person name="Natvig D.O."/>
            <person name="Lalanne C."/>
            <person name="Gautier V."/>
            <person name="Ament-Velasquez S.L."/>
            <person name="Kruys A."/>
            <person name="Hutchinson M.I."/>
            <person name="Powell A.J."/>
            <person name="Barry K."/>
            <person name="Miller A.N."/>
            <person name="Grigoriev I.V."/>
            <person name="Debuchy R."/>
            <person name="Gladieux P."/>
            <person name="Hiltunen Thoren M."/>
            <person name="Johannesson H."/>
        </authorList>
    </citation>
    <scope>NUCLEOTIDE SEQUENCE</scope>
    <source>
        <strain evidence="1">CBS 532.94</strain>
    </source>
</reference>
<reference evidence="1" key="2">
    <citation type="submission" date="2023-05" db="EMBL/GenBank/DDBJ databases">
        <authorList>
            <consortium name="Lawrence Berkeley National Laboratory"/>
            <person name="Steindorff A."/>
            <person name="Hensen N."/>
            <person name="Bonometti L."/>
            <person name="Westerberg I."/>
            <person name="Brannstrom I.O."/>
            <person name="Guillou S."/>
            <person name="Cros-Aarteil S."/>
            <person name="Calhoun S."/>
            <person name="Haridas S."/>
            <person name="Kuo A."/>
            <person name="Mondo S."/>
            <person name="Pangilinan J."/>
            <person name="Riley R."/>
            <person name="Labutti K."/>
            <person name="Andreopoulos B."/>
            <person name="Lipzen A."/>
            <person name="Chen C."/>
            <person name="Yanf M."/>
            <person name="Daum C."/>
            <person name="Ng V."/>
            <person name="Clum A."/>
            <person name="Ohm R."/>
            <person name="Martin F."/>
            <person name="Silar P."/>
            <person name="Natvig D."/>
            <person name="Lalanne C."/>
            <person name="Gautier V."/>
            <person name="Ament-Velasquez S.L."/>
            <person name="Kruys A."/>
            <person name="Hutchinson M.I."/>
            <person name="Powell A.J."/>
            <person name="Barry K."/>
            <person name="Miller A.N."/>
            <person name="Grigoriev I.V."/>
            <person name="Debuchy R."/>
            <person name="Gladieux P."/>
            <person name="Thoren M.H."/>
            <person name="Johannesson H."/>
        </authorList>
    </citation>
    <scope>NUCLEOTIDE SEQUENCE</scope>
    <source>
        <strain evidence="1">CBS 532.94</strain>
    </source>
</reference>
<comment type="caution">
    <text evidence="1">The sequence shown here is derived from an EMBL/GenBank/DDBJ whole genome shotgun (WGS) entry which is preliminary data.</text>
</comment>
<organism evidence="1 2">
    <name type="scientific">Achaetomium macrosporum</name>
    <dbReference type="NCBI Taxonomy" id="79813"/>
    <lineage>
        <taxon>Eukaryota</taxon>
        <taxon>Fungi</taxon>
        <taxon>Dikarya</taxon>
        <taxon>Ascomycota</taxon>
        <taxon>Pezizomycotina</taxon>
        <taxon>Sordariomycetes</taxon>
        <taxon>Sordariomycetidae</taxon>
        <taxon>Sordariales</taxon>
        <taxon>Chaetomiaceae</taxon>
        <taxon>Achaetomium</taxon>
    </lineage>
</organism>
<accession>A0AAN7HEZ9</accession>
<proteinExistence type="predicted"/>
<evidence type="ECO:0000313" key="2">
    <source>
        <dbReference type="Proteomes" id="UP001303760"/>
    </source>
</evidence>
<gene>
    <name evidence="1" type="ORF">C8A03DRAFT_28977</name>
</gene>
<keyword evidence="2" id="KW-1185">Reference proteome</keyword>
<protein>
    <submittedName>
        <fullName evidence="1">Uncharacterized protein</fullName>
    </submittedName>
</protein>